<evidence type="ECO:0008006" key="6">
    <source>
        <dbReference type="Google" id="ProtNLM"/>
    </source>
</evidence>
<dbReference type="STRING" id="2903.R1DEW9"/>
<dbReference type="Pfam" id="PF12701">
    <property type="entry name" value="LSM14"/>
    <property type="match status" value="1"/>
</dbReference>
<dbReference type="KEGG" id="ehx:EMIHUDRAFT_448569"/>
<proteinExistence type="predicted"/>
<evidence type="ECO:0000313" key="5">
    <source>
        <dbReference type="Proteomes" id="UP000013827"/>
    </source>
</evidence>
<dbReference type="InterPro" id="IPR025609">
    <property type="entry name" value="Lsm14-like_N"/>
</dbReference>
<organism evidence="4 5">
    <name type="scientific">Emiliania huxleyi (strain CCMP1516)</name>
    <dbReference type="NCBI Taxonomy" id="280463"/>
    <lineage>
        <taxon>Eukaryota</taxon>
        <taxon>Haptista</taxon>
        <taxon>Haptophyta</taxon>
        <taxon>Prymnesiophyceae</taxon>
        <taxon>Isochrysidales</taxon>
        <taxon>Noelaerhabdaceae</taxon>
        <taxon>Emiliania</taxon>
    </lineage>
</organism>
<dbReference type="GO" id="GO:0034063">
    <property type="term" value="P:stress granule assembly"/>
    <property type="evidence" value="ECO:0007669"/>
    <property type="project" value="TreeGrafter"/>
</dbReference>
<dbReference type="PANTHER" id="PTHR13586">
    <property type="entry name" value="SCD6 PROTEIN-RELATED"/>
    <property type="match status" value="1"/>
</dbReference>
<dbReference type="HOGENOM" id="CLU_069266_0_0_1"/>
<dbReference type="PANTHER" id="PTHR13586:SF0">
    <property type="entry name" value="TRAILER HITCH, ISOFORM H"/>
    <property type="match status" value="1"/>
</dbReference>
<feature type="compositionally biased region" description="Low complexity" evidence="1">
    <location>
        <begin position="109"/>
        <end position="136"/>
    </location>
</feature>
<accession>A0A0D3I7U9</accession>
<dbReference type="PaxDb" id="2903-EOD07334"/>
<feature type="domain" description="Lsm14-like N-terminal" evidence="3">
    <location>
        <begin position="4"/>
        <end position="106"/>
    </location>
</feature>
<feature type="compositionally biased region" description="Low complexity" evidence="1">
    <location>
        <begin position="89"/>
        <end position="102"/>
    </location>
</feature>
<feature type="region of interest" description="Disordered" evidence="1">
    <location>
        <begin position="89"/>
        <end position="164"/>
    </location>
</feature>
<reference evidence="5" key="1">
    <citation type="journal article" date="2013" name="Nature">
        <title>Pan genome of the phytoplankton Emiliania underpins its global distribution.</title>
        <authorList>
            <person name="Read B.A."/>
            <person name="Kegel J."/>
            <person name="Klute M.J."/>
            <person name="Kuo A."/>
            <person name="Lefebvre S.C."/>
            <person name="Maumus F."/>
            <person name="Mayer C."/>
            <person name="Miller J."/>
            <person name="Monier A."/>
            <person name="Salamov A."/>
            <person name="Young J."/>
            <person name="Aguilar M."/>
            <person name="Claverie J.M."/>
            <person name="Frickenhaus S."/>
            <person name="Gonzalez K."/>
            <person name="Herman E.K."/>
            <person name="Lin Y.C."/>
            <person name="Napier J."/>
            <person name="Ogata H."/>
            <person name="Sarno A.F."/>
            <person name="Shmutz J."/>
            <person name="Schroeder D."/>
            <person name="de Vargas C."/>
            <person name="Verret F."/>
            <person name="von Dassow P."/>
            <person name="Valentin K."/>
            <person name="Van de Peer Y."/>
            <person name="Wheeler G."/>
            <person name="Dacks J.B."/>
            <person name="Delwiche C.F."/>
            <person name="Dyhrman S.T."/>
            <person name="Glockner G."/>
            <person name="John U."/>
            <person name="Richards T."/>
            <person name="Worden A.Z."/>
            <person name="Zhang X."/>
            <person name="Grigoriev I.V."/>
            <person name="Allen A.E."/>
            <person name="Bidle K."/>
            <person name="Borodovsky M."/>
            <person name="Bowler C."/>
            <person name="Brownlee C."/>
            <person name="Cock J.M."/>
            <person name="Elias M."/>
            <person name="Gladyshev V.N."/>
            <person name="Groth M."/>
            <person name="Guda C."/>
            <person name="Hadaegh A."/>
            <person name="Iglesias-Rodriguez M.D."/>
            <person name="Jenkins J."/>
            <person name="Jones B.M."/>
            <person name="Lawson T."/>
            <person name="Leese F."/>
            <person name="Lindquist E."/>
            <person name="Lobanov A."/>
            <person name="Lomsadze A."/>
            <person name="Malik S.B."/>
            <person name="Marsh M.E."/>
            <person name="Mackinder L."/>
            <person name="Mock T."/>
            <person name="Mueller-Roeber B."/>
            <person name="Pagarete A."/>
            <person name="Parker M."/>
            <person name="Probert I."/>
            <person name="Quesneville H."/>
            <person name="Raines C."/>
            <person name="Rensing S.A."/>
            <person name="Riano-Pachon D.M."/>
            <person name="Richier S."/>
            <person name="Rokitta S."/>
            <person name="Shiraiwa Y."/>
            <person name="Soanes D.M."/>
            <person name="van der Giezen M."/>
            <person name="Wahlund T.M."/>
            <person name="Williams B."/>
            <person name="Wilson W."/>
            <person name="Wolfe G."/>
            <person name="Wurch L.L."/>
        </authorList>
    </citation>
    <scope>NUCLEOTIDE SEQUENCE</scope>
</reference>
<feature type="domain" description="FDF" evidence="2">
    <location>
        <begin position="163"/>
        <end position="239"/>
    </location>
</feature>
<dbReference type="InterPro" id="IPR010920">
    <property type="entry name" value="LSM_dom_sf"/>
</dbReference>
<dbReference type="GO" id="GO:0000932">
    <property type="term" value="C:P-body"/>
    <property type="evidence" value="ECO:0007669"/>
    <property type="project" value="TreeGrafter"/>
</dbReference>
<dbReference type="Proteomes" id="UP000013827">
    <property type="component" value="Unassembled WGS sequence"/>
</dbReference>
<dbReference type="GeneID" id="17253201"/>
<dbReference type="RefSeq" id="XP_005759763.1">
    <property type="nucleotide sequence ID" value="XM_005759706.1"/>
</dbReference>
<dbReference type="Gene3D" id="2.30.30.100">
    <property type="match status" value="1"/>
</dbReference>
<dbReference type="SMART" id="SM01271">
    <property type="entry name" value="LSM14"/>
    <property type="match status" value="1"/>
</dbReference>
<dbReference type="InterPro" id="IPR019050">
    <property type="entry name" value="FDF_dom"/>
</dbReference>
<sequence>MATPSVPYIGSRIVLISKSEIRYEGTLGSVDTAASTVKLHQVRSFGTEDRKTEGVIPASSQIYEYIIFRGADIKDLHVCESTASQPAAATSVTSAAPEQAPEALPPRPAAAASEAAPAWGANPSQASAAAPAPAAPRTQGQNKARGGRAQPGMPRPAPNGSANGHAEEFDIQAMLAGFDKGMVMQEASERVKTTTAYNPKVSMFDTLDEEVAEEGGRKGGRAFRAEMRKNDISTFGEDMIKEADRRARVKGSGPAAALPAAVLELPPPQRGSPRALSWPHSAHTHGAAPARQRSQSQSKKKCLWGAACAAWRVASPPAAEGRQPLESISHAAFGEQEWLNMAIDA</sequence>
<dbReference type="SMART" id="SM01199">
    <property type="entry name" value="FDF"/>
    <property type="match status" value="1"/>
</dbReference>
<dbReference type="GO" id="GO:0033962">
    <property type="term" value="P:P-body assembly"/>
    <property type="evidence" value="ECO:0007669"/>
    <property type="project" value="TreeGrafter"/>
</dbReference>
<dbReference type="AlphaFoldDB" id="A0A0D3I7U9"/>
<dbReference type="SUPFAM" id="SSF50182">
    <property type="entry name" value="Sm-like ribonucleoproteins"/>
    <property type="match status" value="1"/>
</dbReference>
<reference evidence="4" key="2">
    <citation type="submission" date="2024-10" db="UniProtKB">
        <authorList>
            <consortium name="EnsemblProtists"/>
        </authorList>
    </citation>
    <scope>IDENTIFICATION</scope>
</reference>
<keyword evidence="5" id="KW-1185">Reference proteome</keyword>
<evidence type="ECO:0000259" key="2">
    <source>
        <dbReference type="SMART" id="SM01199"/>
    </source>
</evidence>
<feature type="region of interest" description="Disordered" evidence="1">
    <location>
        <begin position="264"/>
        <end position="298"/>
    </location>
</feature>
<evidence type="ECO:0000313" key="4">
    <source>
        <dbReference type="EnsemblProtists" id="EOD07334"/>
    </source>
</evidence>
<dbReference type="eggNOG" id="KOG1073">
    <property type="taxonomic scope" value="Eukaryota"/>
</dbReference>
<evidence type="ECO:0000259" key="3">
    <source>
        <dbReference type="SMART" id="SM01271"/>
    </source>
</evidence>
<evidence type="ECO:0000256" key="1">
    <source>
        <dbReference type="SAM" id="MobiDB-lite"/>
    </source>
</evidence>
<dbReference type="GO" id="GO:0003729">
    <property type="term" value="F:mRNA binding"/>
    <property type="evidence" value="ECO:0007669"/>
    <property type="project" value="TreeGrafter"/>
</dbReference>
<name>A0A0D3I7U9_EMIH1</name>
<protein>
    <recommendedName>
        <fullName evidence="6">Lsm14-like N-terminal domain-containing protein</fullName>
    </recommendedName>
</protein>
<dbReference type="CDD" id="cd01736">
    <property type="entry name" value="LSm14_N"/>
    <property type="match status" value="1"/>
</dbReference>
<dbReference type="EnsemblProtists" id="EOD07334">
    <property type="protein sequence ID" value="EOD07334"/>
    <property type="gene ID" value="EMIHUDRAFT_448569"/>
</dbReference>